<protein>
    <submittedName>
        <fullName evidence="1">Uncharacterized protein</fullName>
    </submittedName>
</protein>
<dbReference type="InterPro" id="IPR036390">
    <property type="entry name" value="WH_DNA-bd_sf"/>
</dbReference>
<reference evidence="1" key="2">
    <citation type="submission" date="2021-12" db="EMBL/GenBank/DDBJ databases">
        <title>Resequencing data analysis of finger millet.</title>
        <authorList>
            <person name="Hatakeyama M."/>
            <person name="Aluri S."/>
            <person name="Balachadran M.T."/>
            <person name="Sivarajan S.R."/>
            <person name="Poveda L."/>
            <person name="Shimizu-Inatsugi R."/>
            <person name="Schlapbach R."/>
            <person name="Sreeman S.M."/>
            <person name="Shimizu K.K."/>
        </authorList>
    </citation>
    <scope>NUCLEOTIDE SEQUENCE</scope>
</reference>
<proteinExistence type="predicted"/>
<dbReference type="AlphaFoldDB" id="A0AAV5D0V5"/>
<dbReference type="InterPro" id="IPR036388">
    <property type="entry name" value="WH-like_DNA-bd_sf"/>
</dbReference>
<evidence type="ECO:0000313" key="1">
    <source>
        <dbReference type="EMBL" id="GJN03685.1"/>
    </source>
</evidence>
<organism evidence="1 2">
    <name type="scientific">Eleusine coracana subsp. coracana</name>
    <dbReference type="NCBI Taxonomy" id="191504"/>
    <lineage>
        <taxon>Eukaryota</taxon>
        <taxon>Viridiplantae</taxon>
        <taxon>Streptophyta</taxon>
        <taxon>Embryophyta</taxon>
        <taxon>Tracheophyta</taxon>
        <taxon>Spermatophyta</taxon>
        <taxon>Magnoliopsida</taxon>
        <taxon>Liliopsida</taxon>
        <taxon>Poales</taxon>
        <taxon>Poaceae</taxon>
        <taxon>PACMAD clade</taxon>
        <taxon>Chloridoideae</taxon>
        <taxon>Cynodonteae</taxon>
        <taxon>Eleusininae</taxon>
        <taxon>Eleusine</taxon>
    </lineage>
</organism>
<dbReference type="Gene3D" id="1.10.10.10">
    <property type="entry name" value="Winged helix-like DNA-binding domain superfamily/Winged helix DNA-binding domain"/>
    <property type="match status" value="1"/>
</dbReference>
<dbReference type="SUPFAM" id="SSF46785">
    <property type="entry name" value="Winged helix' DNA-binding domain"/>
    <property type="match status" value="1"/>
</dbReference>
<name>A0AAV5D0V5_ELECO</name>
<sequence length="127" mass="13906">MEAPELLQAQFELRNITFSYLKSMALQCTVDHGIPNTIYLHGDAASLSDLSNAIYCHGGAGSLSLTFLAIKPLPEHRRTFLPRLMRFLTATGSSLLILPPLEKPCTTLPATPYQVPRHGGHAPVRLV</sequence>
<gene>
    <name evidence="1" type="primary">ga21156</name>
    <name evidence="1" type="ORF">PR202_ga21156</name>
</gene>
<keyword evidence="2" id="KW-1185">Reference proteome</keyword>
<dbReference type="EMBL" id="BQKI01000010">
    <property type="protein sequence ID" value="GJN03685.1"/>
    <property type="molecule type" value="Genomic_DNA"/>
</dbReference>
<reference evidence="1" key="1">
    <citation type="journal article" date="2018" name="DNA Res.">
        <title>Multiple hybrid de novo genome assembly of finger millet, an orphan allotetraploid crop.</title>
        <authorList>
            <person name="Hatakeyama M."/>
            <person name="Aluri S."/>
            <person name="Balachadran M.T."/>
            <person name="Sivarajan S.R."/>
            <person name="Patrignani A."/>
            <person name="Gruter S."/>
            <person name="Poveda L."/>
            <person name="Shimizu-Inatsugi R."/>
            <person name="Baeten J."/>
            <person name="Francoijs K.J."/>
            <person name="Nataraja K.N."/>
            <person name="Reddy Y.A.N."/>
            <person name="Phadnis S."/>
            <person name="Ravikumar R.L."/>
            <person name="Schlapbach R."/>
            <person name="Sreeman S.M."/>
            <person name="Shimizu K.K."/>
        </authorList>
    </citation>
    <scope>NUCLEOTIDE SEQUENCE</scope>
</reference>
<accession>A0AAV5D0V5</accession>
<dbReference type="Proteomes" id="UP001054889">
    <property type="component" value="Unassembled WGS sequence"/>
</dbReference>
<comment type="caution">
    <text evidence="1">The sequence shown here is derived from an EMBL/GenBank/DDBJ whole genome shotgun (WGS) entry which is preliminary data.</text>
</comment>
<evidence type="ECO:0000313" key="2">
    <source>
        <dbReference type="Proteomes" id="UP001054889"/>
    </source>
</evidence>